<dbReference type="PATRIC" id="fig|864069.3.peg.200"/>
<evidence type="ECO:0000313" key="2">
    <source>
        <dbReference type="Proteomes" id="UP000003947"/>
    </source>
</evidence>
<evidence type="ECO:0000313" key="1">
    <source>
        <dbReference type="EMBL" id="EIM31200.1"/>
    </source>
</evidence>
<organism evidence="1 2">
    <name type="scientific">Microvirga lotononidis</name>
    <dbReference type="NCBI Taxonomy" id="864069"/>
    <lineage>
        <taxon>Bacteria</taxon>
        <taxon>Pseudomonadati</taxon>
        <taxon>Pseudomonadota</taxon>
        <taxon>Alphaproteobacteria</taxon>
        <taxon>Hyphomicrobiales</taxon>
        <taxon>Methylobacteriaceae</taxon>
        <taxon>Microvirga</taxon>
    </lineage>
</organism>
<protein>
    <submittedName>
        <fullName evidence="1">Uncharacterized protein</fullName>
    </submittedName>
</protein>
<gene>
    <name evidence="1" type="ORF">MicloDRAFT_00001900</name>
</gene>
<dbReference type="EMBL" id="JH660633">
    <property type="protein sequence ID" value="EIM31200.1"/>
    <property type="molecule type" value="Genomic_DNA"/>
</dbReference>
<dbReference type="Proteomes" id="UP000003947">
    <property type="component" value="Unassembled WGS sequence"/>
</dbReference>
<sequence length="38" mass="3894">MDLRVLTPDSALADLVDAKIEFIESQKGCSDIGGTGAG</sequence>
<accession>I4Z4Q8</accession>
<proteinExistence type="predicted"/>
<keyword evidence="2" id="KW-1185">Reference proteome</keyword>
<reference evidence="1 2" key="1">
    <citation type="submission" date="2012-02" db="EMBL/GenBank/DDBJ databases">
        <title>Improved High-Quality Draft sequence of Microvirga sp. WSM3557.</title>
        <authorList>
            <consortium name="US DOE Joint Genome Institute"/>
            <person name="Lucas S."/>
            <person name="Han J."/>
            <person name="Lapidus A."/>
            <person name="Cheng J.-F."/>
            <person name="Goodwin L."/>
            <person name="Pitluck S."/>
            <person name="Peters L."/>
            <person name="Zhang X."/>
            <person name="Detter J.C."/>
            <person name="Han C."/>
            <person name="Tapia R."/>
            <person name="Land M."/>
            <person name="Hauser L."/>
            <person name="Kyrpides N."/>
            <person name="Ivanova N."/>
            <person name="Pagani I."/>
            <person name="Brau L."/>
            <person name="Yates R."/>
            <person name="O'Hara G."/>
            <person name="Rui T."/>
            <person name="Howieson J."/>
            <person name="Reeve W."/>
            <person name="Woyke T."/>
        </authorList>
    </citation>
    <scope>NUCLEOTIDE SEQUENCE [LARGE SCALE GENOMIC DNA]</scope>
    <source>
        <strain evidence="1 2">WSM3557</strain>
    </source>
</reference>
<dbReference type="AlphaFoldDB" id="I4Z4Q8"/>
<dbReference type="STRING" id="864069.MicloDRAFT_00001900"/>
<dbReference type="HOGENOM" id="CLU_3330220_0_0_5"/>
<name>I4Z4Q8_9HYPH</name>